<gene>
    <name evidence="2" type="ORF">H2C83_03225</name>
</gene>
<sequence length="81" mass="9350">MVEQMDRSISVFSVGYPILTEDDERKYACRMTQEVGGEFHSVTIASKEVPELLRDVNWHLDEPRAHSIQARKINIFIPNGF</sequence>
<dbReference type="InterPro" id="IPR014729">
    <property type="entry name" value="Rossmann-like_a/b/a_fold"/>
</dbReference>
<dbReference type="Proteomes" id="UP000538292">
    <property type="component" value="Unassembled WGS sequence"/>
</dbReference>
<dbReference type="Gene3D" id="3.40.50.620">
    <property type="entry name" value="HUPs"/>
    <property type="match status" value="1"/>
</dbReference>
<keyword evidence="3" id="KW-1185">Reference proteome</keyword>
<evidence type="ECO:0000259" key="1">
    <source>
        <dbReference type="Pfam" id="PF00733"/>
    </source>
</evidence>
<dbReference type="GO" id="GO:0004066">
    <property type="term" value="F:asparagine synthase (glutamine-hydrolyzing) activity"/>
    <property type="evidence" value="ECO:0007669"/>
    <property type="project" value="InterPro"/>
</dbReference>
<dbReference type="InterPro" id="IPR001962">
    <property type="entry name" value="Asn_synthase"/>
</dbReference>
<accession>A0A7W1XQE3</accession>
<dbReference type="GO" id="GO:0006529">
    <property type="term" value="P:asparagine biosynthetic process"/>
    <property type="evidence" value="ECO:0007669"/>
    <property type="project" value="InterPro"/>
</dbReference>
<proteinExistence type="predicted"/>
<dbReference type="AlphaFoldDB" id="A0A7W1XQE3"/>
<name>A0A7W1XQE3_9BACL</name>
<dbReference type="EMBL" id="JACEOL010000009">
    <property type="protein sequence ID" value="MBA4601348.1"/>
    <property type="molecule type" value="Genomic_DNA"/>
</dbReference>
<comment type="caution">
    <text evidence="2">The sequence shown here is derived from an EMBL/GenBank/DDBJ whole genome shotgun (WGS) entry which is preliminary data.</text>
</comment>
<organism evidence="2 3">
    <name type="scientific">Thermoactinomyces mirandus</name>
    <dbReference type="NCBI Taxonomy" id="2756294"/>
    <lineage>
        <taxon>Bacteria</taxon>
        <taxon>Bacillati</taxon>
        <taxon>Bacillota</taxon>
        <taxon>Bacilli</taxon>
        <taxon>Bacillales</taxon>
        <taxon>Thermoactinomycetaceae</taxon>
        <taxon>Thermoactinomyces</taxon>
    </lineage>
</organism>
<evidence type="ECO:0000313" key="2">
    <source>
        <dbReference type="EMBL" id="MBA4601348.1"/>
    </source>
</evidence>
<evidence type="ECO:0000313" key="3">
    <source>
        <dbReference type="Proteomes" id="UP000538292"/>
    </source>
</evidence>
<protein>
    <recommendedName>
        <fullName evidence="1">Asparagine synthetase domain-containing protein</fullName>
    </recommendedName>
</protein>
<reference evidence="2 3" key="1">
    <citation type="submission" date="2020-07" db="EMBL/GenBank/DDBJ databases">
        <title>Thermoactinomyces phylogeny.</title>
        <authorList>
            <person name="Dunlap C."/>
        </authorList>
    </citation>
    <scope>NUCLEOTIDE SEQUENCE [LARGE SCALE GENOMIC DNA]</scope>
    <source>
        <strain evidence="2 3">AMNI-1</strain>
    </source>
</reference>
<dbReference type="Pfam" id="PF00733">
    <property type="entry name" value="Asn_synthase"/>
    <property type="match status" value="1"/>
</dbReference>
<feature type="domain" description="Asparagine synthetase" evidence="1">
    <location>
        <begin position="3"/>
        <end position="69"/>
    </location>
</feature>